<proteinExistence type="predicted"/>
<comment type="caution">
    <text evidence="1">The sequence shown here is derived from an EMBL/GenBank/DDBJ whole genome shotgun (WGS) entry which is preliminary data.</text>
</comment>
<dbReference type="InterPro" id="IPR029062">
    <property type="entry name" value="Class_I_gatase-like"/>
</dbReference>
<reference evidence="1" key="1">
    <citation type="journal article" date="2020" name="mSystems">
        <title>Genome- and Community-Level Interaction Insights into Carbon Utilization and Element Cycling Functions of Hydrothermarchaeota in Hydrothermal Sediment.</title>
        <authorList>
            <person name="Zhou Z."/>
            <person name="Liu Y."/>
            <person name="Xu W."/>
            <person name="Pan J."/>
            <person name="Luo Z.H."/>
            <person name="Li M."/>
        </authorList>
    </citation>
    <scope>NUCLEOTIDE SEQUENCE [LARGE SCALE GENOMIC DNA]</scope>
    <source>
        <strain evidence="1">SpSt-1179</strain>
    </source>
</reference>
<accession>A0A7C1CU50</accession>
<dbReference type="Proteomes" id="UP000886198">
    <property type="component" value="Unassembled WGS sequence"/>
</dbReference>
<dbReference type="SUPFAM" id="SSF52317">
    <property type="entry name" value="Class I glutamine amidotransferase-like"/>
    <property type="match status" value="1"/>
</dbReference>
<protein>
    <recommendedName>
        <fullName evidence="2">DUF4350 domain-containing protein</fullName>
    </recommendedName>
</protein>
<dbReference type="EMBL" id="DSBT01000218">
    <property type="protein sequence ID" value="HDP78052.1"/>
    <property type="molecule type" value="Genomic_DNA"/>
</dbReference>
<organism evidence="1">
    <name type="scientific">Mesotoga infera</name>
    <dbReference type="NCBI Taxonomy" id="1236046"/>
    <lineage>
        <taxon>Bacteria</taxon>
        <taxon>Thermotogati</taxon>
        <taxon>Thermotogota</taxon>
        <taxon>Thermotogae</taxon>
        <taxon>Kosmotogales</taxon>
        <taxon>Kosmotogaceae</taxon>
        <taxon>Mesotoga</taxon>
    </lineage>
</organism>
<evidence type="ECO:0008006" key="2">
    <source>
        <dbReference type="Google" id="ProtNLM"/>
    </source>
</evidence>
<dbReference type="PROSITE" id="PS51257">
    <property type="entry name" value="PROKAR_LIPOPROTEIN"/>
    <property type="match status" value="1"/>
</dbReference>
<sequence length="279" mass="30098">MKRTSILIMLLALALILTSCFPGSFPRVPKTILIDDSHNNRIDDEASVEMSKLIQALEDKGYTVDLSSESGFSPEGYGIVIVLAPQTAYSVNEMSGLVTLLSRGGKVLLLGEYYTYYDNAPLNAIASYLEVGIQFNNNLLHDNTNNYDNEEIWVTTTKFNAHPLTTGLNKIVLIAASTLNTSGEAQTIAYAEPTSYVPLSVAAKESLSGVVAGNGTSPSEFSDQVTIVVPLVAAASVGSGKVVAIGDINLFSDDIWGYISGDFIDLFDNRKLLNNIIDW</sequence>
<dbReference type="Gene3D" id="3.40.50.880">
    <property type="match status" value="1"/>
</dbReference>
<gene>
    <name evidence="1" type="ORF">ENN47_07700</name>
</gene>
<name>A0A7C1CU50_9BACT</name>
<evidence type="ECO:0000313" key="1">
    <source>
        <dbReference type="EMBL" id="HDP78052.1"/>
    </source>
</evidence>
<dbReference type="AlphaFoldDB" id="A0A7C1CU50"/>